<accession>A0A2T7WL70</accession>
<organism evidence="2 3">
    <name type="scientific">Microbacterium testaceum</name>
    <name type="common">Aureobacterium testaceum</name>
    <name type="synonym">Brevibacterium testaceum</name>
    <dbReference type="NCBI Taxonomy" id="2033"/>
    <lineage>
        <taxon>Bacteria</taxon>
        <taxon>Bacillati</taxon>
        <taxon>Actinomycetota</taxon>
        <taxon>Actinomycetes</taxon>
        <taxon>Micrococcales</taxon>
        <taxon>Microbacteriaceae</taxon>
        <taxon>Microbacterium</taxon>
    </lineage>
</organism>
<comment type="caution">
    <text evidence="2">The sequence shown here is derived from an EMBL/GenBank/DDBJ whole genome shotgun (WGS) entry which is preliminary data.</text>
</comment>
<evidence type="ECO:0000256" key="1">
    <source>
        <dbReference type="SAM" id="MobiDB-lite"/>
    </source>
</evidence>
<name>A0A2T7WL70_MICTE</name>
<sequence length="458" mass="48818">MRMTLRRMKKNTTDTTRVGRIAHSIAVQVSSMPSRIPAVSGRPPRTTPPHPVERRSHPPSSYRAPRTIRRCGHSRPMTTTIVRATSSSAFLSVVPHLLECTPRQSLVIVPFDGNQSLGAMRVDLPPEGDAAEDGLASTVIGMACKVRRTDGVAIVVYADAPLAAGLPHLGFVDAVRSRAQICGLRLVDALVVGADGWASFFEPAAIHPLAEIAAHPAPTVDGVEVHPDQTSAAALPDVDAESARAFGRLLDDVEVALHRTSARRRVGPARRARIDEAVAGIGDPPALFERIASTPTDQLGLGHLAALGFCLERPALRDVALVQWATDLPTGDAVLHAQTEYRTGTPIPPDLARPLYGEGALPDPSRLRAGLDACRRVAALTPEDRRPGPLAACAWLAWAGGRASHAATYAERALRIDARHGLSEIVLTLVSAGQLPEWVYERPTSPAGTGSSRGFRAR</sequence>
<evidence type="ECO:0000313" key="3">
    <source>
        <dbReference type="Proteomes" id="UP000244649"/>
    </source>
</evidence>
<dbReference type="Pfam" id="PF13830">
    <property type="entry name" value="DUF4192"/>
    <property type="match status" value="1"/>
</dbReference>
<protein>
    <submittedName>
        <fullName evidence="2">Lipopolysaccharide biosynthesis protein</fullName>
    </submittedName>
</protein>
<gene>
    <name evidence="2" type="ORF">DC432_07525</name>
</gene>
<dbReference type="EMBL" id="QDFT01000014">
    <property type="protein sequence ID" value="PVE73779.1"/>
    <property type="molecule type" value="Genomic_DNA"/>
</dbReference>
<dbReference type="Proteomes" id="UP000244649">
    <property type="component" value="Unassembled WGS sequence"/>
</dbReference>
<proteinExistence type="predicted"/>
<dbReference type="InterPro" id="IPR025447">
    <property type="entry name" value="DUF4192"/>
</dbReference>
<feature type="region of interest" description="Disordered" evidence="1">
    <location>
        <begin position="30"/>
        <end position="65"/>
    </location>
</feature>
<dbReference type="AlphaFoldDB" id="A0A2T7WL70"/>
<reference evidence="2 3" key="1">
    <citation type="submission" date="2018-04" db="EMBL/GenBank/DDBJ databases">
        <authorList>
            <person name="Go L.Y."/>
            <person name="Mitchell J.A."/>
        </authorList>
    </citation>
    <scope>NUCLEOTIDE SEQUENCE [LARGE SCALE GENOMIC DNA]</scope>
    <source>
        <strain evidence="2 3">TPD7010</strain>
    </source>
</reference>
<evidence type="ECO:0000313" key="2">
    <source>
        <dbReference type="EMBL" id="PVE73779.1"/>
    </source>
</evidence>